<evidence type="ECO:0000259" key="7">
    <source>
        <dbReference type="PROSITE" id="PS50026"/>
    </source>
</evidence>
<accession>A0ABN8PQX5</accession>
<evidence type="ECO:0000256" key="4">
    <source>
        <dbReference type="ARBA" id="ARBA00023157"/>
    </source>
</evidence>
<proteinExistence type="predicted"/>
<dbReference type="SMART" id="SM00179">
    <property type="entry name" value="EGF_CA"/>
    <property type="match status" value="7"/>
</dbReference>
<dbReference type="InterPro" id="IPR000742">
    <property type="entry name" value="EGF"/>
</dbReference>
<dbReference type="Pfam" id="PF07645">
    <property type="entry name" value="EGF_CA"/>
    <property type="match status" value="3"/>
</dbReference>
<evidence type="ECO:0000256" key="1">
    <source>
        <dbReference type="ARBA" id="ARBA00022536"/>
    </source>
</evidence>
<keyword evidence="3" id="KW-0677">Repeat</keyword>
<feature type="domain" description="EGF-like" evidence="7">
    <location>
        <begin position="151"/>
        <end position="192"/>
    </location>
</feature>
<dbReference type="Pfam" id="PF07534">
    <property type="entry name" value="TLD"/>
    <property type="match status" value="2"/>
</dbReference>
<reference evidence="9 10" key="1">
    <citation type="submission" date="2022-05" db="EMBL/GenBank/DDBJ databases">
        <authorList>
            <consortium name="Genoscope - CEA"/>
            <person name="William W."/>
        </authorList>
    </citation>
    <scope>NUCLEOTIDE SEQUENCE [LARGE SCALE GENOMIC DNA]</scope>
</reference>
<gene>
    <name evidence="9" type="ORF">PEVE_00043872</name>
</gene>
<feature type="domain" description="EGF-like" evidence="7">
    <location>
        <begin position="358"/>
        <end position="398"/>
    </location>
</feature>
<dbReference type="PROSITE" id="PS01186">
    <property type="entry name" value="EGF_2"/>
    <property type="match status" value="6"/>
</dbReference>
<dbReference type="InterPro" id="IPR024731">
    <property type="entry name" value="NELL2-like_EGF"/>
</dbReference>
<dbReference type="SMART" id="SM00181">
    <property type="entry name" value="EGF"/>
    <property type="match status" value="7"/>
</dbReference>
<dbReference type="Pfam" id="PF12947">
    <property type="entry name" value="EGF_3"/>
    <property type="match status" value="3"/>
</dbReference>
<feature type="domain" description="EGF-like" evidence="7">
    <location>
        <begin position="275"/>
        <end position="316"/>
    </location>
</feature>
<dbReference type="InterPro" id="IPR006571">
    <property type="entry name" value="TLDc_dom"/>
</dbReference>
<name>A0ABN8PQX5_9CNID</name>
<evidence type="ECO:0000256" key="3">
    <source>
        <dbReference type="ARBA" id="ARBA00022737"/>
    </source>
</evidence>
<keyword evidence="1 6" id="KW-0245">EGF-like domain</keyword>
<keyword evidence="4 6" id="KW-1015">Disulfide bond</keyword>
<dbReference type="SUPFAM" id="SSF57196">
    <property type="entry name" value="EGF/Laminin"/>
    <property type="match status" value="1"/>
</dbReference>
<keyword evidence="5" id="KW-0325">Glycoprotein</keyword>
<feature type="disulfide bond" evidence="6">
    <location>
        <begin position="139"/>
        <end position="148"/>
    </location>
</feature>
<dbReference type="SUPFAM" id="SSF57414">
    <property type="entry name" value="Hairpin loop containing domain-like"/>
    <property type="match status" value="1"/>
</dbReference>
<protein>
    <submittedName>
        <fullName evidence="9">Uncharacterized protein</fullName>
    </submittedName>
</protein>
<dbReference type="SMART" id="SM00584">
    <property type="entry name" value="TLDc"/>
    <property type="match status" value="1"/>
</dbReference>
<feature type="domain" description="EGF-like" evidence="7">
    <location>
        <begin position="234"/>
        <end position="274"/>
    </location>
</feature>
<dbReference type="PROSITE" id="PS51886">
    <property type="entry name" value="TLDC"/>
    <property type="match status" value="1"/>
</dbReference>
<dbReference type="PANTHER" id="PTHR24042">
    <property type="entry name" value="NEL HOMOLOG"/>
    <property type="match status" value="1"/>
</dbReference>
<keyword evidence="10" id="KW-1185">Reference proteome</keyword>
<dbReference type="InterPro" id="IPR001881">
    <property type="entry name" value="EGF-like_Ca-bd_dom"/>
</dbReference>
<dbReference type="SUPFAM" id="SSF57184">
    <property type="entry name" value="Growth factor receptor domain"/>
    <property type="match status" value="2"/>
</dbReference>
<dbReference type="InterPro" id="IPR018097">
    <property type="entry name" value="EGF_Ca-bd_CS"/>
</dbReference>
<dbReference type="PROSITE" id="PS50026">
    <property type="entry name" value="EGF_3"/>
    <property type="match status" value="7"/>
</dbReference>
<feature type="domain" description="EGF-like" evidence="7">
    <location>
        <begin position="193"/>
        <end position="233"/>
    </location>
</feature>
<dbReference type="PANTHER" id="PTHR24042:SF5">
    <property type="entry name" value="EGF-LIKE CALCIUM-BINDING DOMAIN-CONTAINING PROTEIN"/>
    <property type="match status" value="1"/>
</dbReference>
<dbReference type="Gene3D" id="2.10.25.10">
    <property type="entry name" value="Laminin"/>
    <property type="match status" value="7"/>
</dbReference>
<feature type="domain" description="TLDc" evidence="8">
    <location>
        <begin position="534"/>
        <end position="708"/>
    </location>
</feature>
<evidence type="ECO:0000256" key="2">
    <source>
        <dbReference type="ARBA" id="ARBA00022729"/>
    </source>
</evidence>
<feature type="disulfide bond" evidence="6">
    <location>
        <begin position="120"/>
        <end position="137"/>
    </location>
</feature>
<dbReference type="PROSITE" id="PS01187">
    <property type="entry name" value="EGF_CA"/>
    <property type="match status" value="2"/>
</dbReference>
<evidence type="ECO:0000256" key="6">
    <source>
        <dbReference type="PROSITE-ProRule" id="PRU00076"/>
    </source>
</evidence>
<organism evidence="9 10">
    <name type="scientific">Porites evermanni</name>
    <dbReference type="NCBI Taxonomy" id="104178"/>
    <lineage>
        <taxon>Eukaryota</taxon>
        <taxon>Metazoa</taxon>
        <taxon>Cnidaria</taxon>
        <taxon>Anthozoa</taxon>
        <taxon>Hexacorallia</taxon>
        <taxon>Scleractinia</taxon>
        <taxon>Fungiina</taxon>
        <taxon>Poritidae</taxon>
        <taxon>Porites</taxon>
    </lineage>
</organism>
<dbReference type="PROSITE" id="PS51257">
    <property type="entry name" value="PROKAR_LIPOPROTEIN"/>
    <property type="match status" value="1"/>
</dbReference>
<evidence type="ECO:0000259" key="8">
    <source>
        <dbReference type="PROSITE" id="PS51886"/>
    </source>
</evidence>
<dbReference type="CDD" id="cd00054">
    <property type="entry name" value="EGF_CA"/>
    <property type="match status" value="6"/>
</dbReference>
<feature type="domain" description="EGF-like" evidence="7">
    <location>
        <begin position="111"/>
        <end position="149"/>
    </location>
</feature>
<dbReference type="EMBL" id="CALNXI010000908">
    <property type="protein sequence ID" value="CAH3146295.1"/>
    <property type="molecule type" value="Genomic_DNA"/>
</dbReference>
<feature type="domain" description="EGF-like" evidence="7">
    <location>
        <begin position="317"/>
        <end position="357"/>
    </location>
</feature>
<dbReference type="InterPro" id="IPR009030">
    <property type="entry name" value="Growth_fac_rcpt_cys_sf"/>
</dbReference>
<dbReference type="Pfam" id="PF00008">
    <property type="entry name" value="EGF"/>
    <property type="match status" value="1"/>
</dbReference>
<comment type="caution">
    <text evidence="6">Lacks conserved residue(s) required for the propagation of feature annotation.</text>
</comment>
<sequence>MPKMDVCLQLCAFGLSLFLFPVAFGCINIENCRILVFPPPFFFINKHLVNHRIGTRAGVDFETCKLHCYHENNCVSVNYRVNTQECELNNATHLLHDNEFVDKDGYLYHGADSACDKSPCYNGGICQSGFSARGYRCLCPSGFKDFRCQADVDECRSSSHNNCSINAICNNTKGSYNCSCKPGYSGNGRDCSDIDECNAANNSCHENAWCNNTQGSFNCSCKPGYDGDGHNCTDIDECNAANNSCHENAWCNNTQGSFDCFCKPGYDGDGHNCTDIDECRFSSHNNCSNNAICNNTKGSFNCSCKPGYSGNGHNCSDIDECNAANNSCHENAWCNNTQGSFTCSCKPGYDGDGYNCTDADECLNNSHNCSENANCTNTEGSFNCSCKLWYIGNGHNCSLAEFSINSTILHRNQSYLQHLHRFLAKAPEVGEDSSWLLCYNATSHGWSNTIFHQKCDHKRNTVTIIQEGQYVFGGYTDIPWTISSTASFSLDKMIFNRKVMRCDKKRNTISIIKKGPRVFGGYSDVLWEFSINSTILHRNQSYLQHLHRFLAKAPEVGEDSSWLLCYNATSHGWSNTIFHQKCDHKRNTVTIIQEGQYVFGGYTDIPWKSSGDGAKTPNAFIFSLNNFEGLPPFVSKVKKGKTKMAISRGSDTGPVFGQDLSIFLDYKLAEAVLDKSYSVPDLVKDKMAILDGNKGTFSPDEVEVFYLDPSR</sequence>
<comment type="caution">
    <text evidence="9">The sequence shown here is derived from an EMBL/GenBank/DDBJ whole genome shotgun (WGS) entry which is preliminary data.</text>
</comment>
<dbReference type="InterPro" id="IPR049883">
    <property type="entry name" value="NOTCH1_EGF-like"/>
</dbReference>
<evidence type="ECO:0000256" key="5">
    <source>
        <dbReference type="ARBA" id="ARBA00023180"/>
    </source>
</evidence>
<dbReference type="Proteomes" id="UP001159427">
    <property type="component" value="Unassembled WGS sequence"/>
</dbReference>
<evidence type="ECO:0000313" key="10">
    <source>
        <dbReference type="Proteomes" id="UP001159427"/>
    </source>
</evidence>
<dbReference type="InterPro" id="IPR000152">
    <property type="entry name" value="EGF-type_Asp/Asn_hydroxyl_site"/>
</dbReference>
<evidence type="ECO:0000313" key="9">
    <source>
        <dbReference type="EMBL" id="CAH3146295.1"/>
    </source>
</evidence>
<dbReference type="InterPro" id="IPR051586">
    <property type="entry name" value="PKC-binding_NELL"/>
</dbReference>
<dbReference type="PROSITE" id="PS00010">
    <property type="entry name" value="ASX_HYDROXYL"/>
    <property type="match status" value="6"/>
</dbReference>
<keyword evidence="2" id="KW-0732">Signal</keyword>